<dbReference type="PANTHER" id="PTHR10778">
    <property type="entry name" value="SOLUTE CARRIER FAMILY 35 MEMBER B"/>
    <property type="match status" value="1"/>
</dbReference>
<reference evidence="10" key="1">
    <citation type="submission" date="2022-11" db="UniProtKB">
        <authorList>
            <consortium name="WormBaseParasite"/>
        </authorList>
    </citation>
    <scope>IDENTIFICATION</scope>
</reference>
<feature type="transmembrane region" description="Helical" evidence="8">
    <location>
        <begin position="386"/>
        <end position="408"/>
    </location>
</feature>
<evidence type="ECO:0000256" key="5">
    <source>
        <dbReference type="ARBA" id="ARBA00022989"/>
    </source>
</evidence>
<name>A0A914HHX1_GLORO</name>
<dbReference type="PANTHER" id="PTHR10778:SF13">
    <property type="entry name" value="ADENOSINE 3'-PHOSPHO 5'-PHOSPHOSULFATE TRANSPORTER 1"/>
    <property type="match status" value="1"/>
</dbReference>
<comment type="similarity">
    <text evidence="2">Belongs to the nucleotide-sugar transporter family. SLC35B subfamily.</text>
</comment>
<keyword evidence="3" id="KW-0813">Transport</keyword>
<feature type="transmembrane region" description="Helical" evidence="8">
    <location>
        <begin position="145"/>
        <end position="169"/>
    </location>
</feature>
<evidence type="ECO:0000256" key="1">
    <source>
        <dbReference type="ARBA" id="ARBA00004141"/>
    </source>
</evidence>
<dbReference type="Proteomes" id="UP000887572">
    <property type="component" value="Unplaced"/>
</dbReference>
<evidence type="ECO:0000256" key="6">
    <source>
        <dbReference type="ARBA" id="ARBA00023136"/>
    </source>
</evidence>
<proteinExistence type="inferred from homology"/>
<feature type="transmembrane region" description="Helical" evidence="8">
    <location>
        <begin position="476"/>
        <end position="495"/>
    </location>
</feature>
<evidence type="ECO:0000256" key="4">
    <source>
        <dbReference type="ARBA" id="ARBA00022692"/>
    </source>
</evidence>
<evidence type="ECO:0000256" key="7">
    <source>
        <dbReference type="ARBA" id="ARBA00039668"/>
    </source>
</evidence>
<feature type="transmembrane region" description="Helical" evidence="8">
    <location>
        <begin position="449"/>
        <end position="470"/>
    </location>
</feature>
<dbReference type="AlphaFoldDB" id="A0A914HHX1"/>
<dbReference type="Pfam" id="PF08449">
    <property type="entry name" value="UAA"/>
    <property type="match status" value="1"/>
</dbReference>
<keyword evidence="9" id="KW-1185">Reference proteome</keyword>
<evidence type="ECO:0000256" key="2">
    <source>
        <dbReference type="ARBA" id="ARBA00010694"/>
    </source>
</evidence>
<dbReference type="WBParaSite" id="Gr19_v10_g17666.t1">
    <property type="protein sequence ID" value="Gr19_v10_g17666.t1"/>
    <property type="gene ID" value="Gr19_v10_g17666"/>
</dbReference>
<dbReference type="InterPro" id="IPR013657">
    <property type="entry name" value="SCL35B1-4/HUT1"/>
</dbReference>
<dbReference type="GO" id="GO:0046964">
    <property type="term" value="F:3'-phosphoadenosine 5'-phosphosulfate transmembrane transporter activity"/>
    <property type="evidence" value="ECO:0007669"/>
    <property type="project" value="TreeGrafter"/>
</dbReference>
<feature type="transmembrane region" description="Helical" evidence="8">
    <location>
        <begin position="278"/>
        <end position="298"/>
    </location>
</feature>
<evidence type="ECO:0000256" key="3">
    <source>
        <dbReference type="ARBA" id="ARBA00022448"/>
    </source>
</evidence>
<keyword evidence="4 8" id="KW-0812">Transmembrane</keyword>
<evidence type="ECO:0000313" key="9">
    <source>
        <dbReference type="Proteomes" id="UP000887572"/>
    </source>
</evidence>
<dbReference type="GO" id="GO:0005789">
    <property type="term" value="C:endoplasmic reticulum membrane"/>
    <property type="evidence" value="ECO:0007669"/>
    <property type="project" value="TreeGrafter"/>
</dbReference>
<protein>
    <recommendedName>
        <fullName evidence="7">Adenosine 3'-phospho 5'-phosphosulfate transporter 1</fullName>
    </recommendedName>
</protein>
<evidence type="ECO:0000313" key="10">
    <source>
        <dbReference type="WBParaSite" id="Gr19_v10_g17666.t1"/>
    </source>
</evidence>
<feature type="transmembrane region" description="Helical" evidence="8">
    <location>
        <begin position="40"/>
        <end position="64"/>
    </location>
</feature>
<feature type="transmembrane region" description="Helical" evidence="8">
    <location>
        <begin position="420"/>
        <end position="442"/>
    </location>
</feature>
<organism evidence="9 10">
    <name type="scientific">Globodera rostochiensis</name>
    <name type="common">Golden nematode worm</name>
    <name type="synonym">Heterodera rostochiensis</name>
    <dbReference type="NCBI Taxonomy" id="31243"/>
    <lineage>
        <taxon>Eukaryota</taxon>
        <taxon>Metazoa</taxon>
        <taxon>Ecdysozoa</taxon>
        <taxon>Nematoda</taxon>
        <taxon>Chromadorea</taxon>
        <taxon>Rhabditida</taxon>
        <taxon>Tylenchina</taxon>
        <taxon>Tylenchomorpha</taxon>
        <taxon>Tylenchoidea</taxon>
        <taxon>Heteroderidae</taxon>
        <taxon>Heteroderinae</taxon>
        <taxon>Globodera</taxon>
    </lineage>
</organism>
<sequence length="512" mass="57498">MLALLSTDDNFSTTNGVYSASSLHGSISSSPGLGGPPADVFWLFRLLPTLAGYGTLLLLGRLLIQCVHKRMKKNEHVFRRHCLLRLIRLFAVGQPEHRMAYKTSEAGSSAEREQLHDADVVEDDERRRRQCAVVSRAGQFRRRRFLIDCLYIFVYFTGIQVTLVCMGFFQERIVTRGYPLRTDQKRTHIFRDTQFLVFANRIVALALSGAFLCITWKQQPLHVAPLYLHSFASFSNVLSSWCQYEALKYVSFPAQTVCKASKIVPTMLMGKLLRAQRYSVGQCVFALSLVFGTSLFFLSTTSSDFGHHSDADGTPTTLSLPEAPAAGEGKNGTFVLQWVEHRFWAAHSNAVSGLILMLGYLLFDAFTPNWQKKLLEQPPRISCSQLMFGVNAFSVLLCLVTLVQQWTLPSSIHFLLVHESILADCLFLSMGSAFGQVFIYMTIQHFGPVVLSVMMTLRQIFSIILSSVYFVHPIDFQGICGLSLVFGAIFVDIYGKFSKSVGRRRKANVDDN</sequence>
<keyword evidence="6 8" id="KW-0472">Membrane</keyword>
<dbReference type="GO" id="GO:0000139">
    <property type="term" value="C:Golgi membrane"/>
    <property type="evidence" value="ECO:0007669"/>
    <property type="project" value="TreeGrafter"/>
</dbReference>
<evidence type="ECO:0000256" key="8">
    <source>
        <dbReference type="SAM" id="Phobius"/>
    </source>
</evidence>
<feature type="transmembrane region" description="Helical" evidence="8">
    <location>
        <begin position="195"/>
        <end position="216"/>
    </location>
</feature>
<accession>A0A914HHX1</accession>
<feature type="transmembrane region" description="Helical" evidence="8">
    <location>
        <begin position="344"/>
        <end position="366"/>
    </location>
</feature>
<keyword evidence="5 8" id="KW-1133">Transmembrane helix</keyword>
<comment type="subcellular location">
    <subcellularLocation>
        <location evidence="1">Membrane</location>
        <topology evidence="1">Multi-pass membrane protein</topology>
    </subcellularLocation>
</comment>